<dbReference type="InterPro" id="IPR025748">
    <property type="entry name" value="PrcB_C_dom"/>
</dbReference>
<evidence type="ECO:0000259" key="3">
    <source>
        <dbReference type="PROSITE" id="PS51272"/>
    </source>
</evidence>
<feature type="signal peptide" evidence="2">
    <location>
        <begin position="1"/>
        <end position="25"/>
    </location>
</feature>
<feature type="region of interest" description="Disordered" evidence="1">
    <location>
        <begin position="305"/>
        <end position="326"/>
    </location>
</feature>
<evidence type="ECO:0000313" key="5">
    <source>
        <dbReference type="Proteomes" id="UP000600247"/>
    </source>
</evidence>
<dbReference type="Pfam" id="PF14343">
    <property type="entry name" value="PrcB_C"/>
    <property type="match status" value="1"/>
</dbReference>
<sequence length="326" mass="35941">MRKKPLIVIALTMLLVFSLSQSVWAFSDTKNNPNESKIEALQKKGIIGGEKDGKFNPNGKLTYAAGISMIVKGLELNIDNIRFIKAPKVTDHFKNLKDDAWYSDAVIIAQYNGLDIPVDVKADDEMTREQFAHHLFKAIMTKGDFAFIELYQVLNDEKSVNADYMDSIQKLLNLKIASLDAKQNFHPKTAITRGEAAAWLYDGIQFVQNTPPVTDPKPHVDYKLTTEKVNADIAKVTISAQLPHPGYGLKIVSISFDGDQAVIHVEVTDPDPDKMYPQVVTEAKVSTYIDAKLKPVLFTPDQPVDGSTGFPIDEGAASGSTGFPIS</sequence>
<dbReference type="PROSITE" id="PS51272">
    <property type="entry name" value="SLH"/>
    <property type="match status" value="2"/>
</dbReference>
<feature type="domain" description="SLH" evidence="3">
    <location>
        <begin position="151"/>
        <end position="214"/>
    </location>
</feature>
<reference evidence="4 5" key="1">
    <citation type="journal article" date="2014" name="Int. J. Syst. Evol. Microbiol.">
        <title>Complete genome sequence of Corynebacterium casei LMG S-19264T (=DSM 44701T), isolated from a smear-ripened cheese.</title>
        <authorList>
            <consortium name="US DOE Joint Genome Institute (JGI-PGF)"/>
            <person name="Walter F."/>
            <person name="Albersmeier A."/>
            <person name="Kalinowski J."/>
            <person name="Ruckert C."/>
        </authorList>
    </citation>
    <scope>NUCLEOTIDE SEQUENCE [LARGE SCALE GENOMIC DNA]</scope>
    <source>
        <strain evidence="4 5">CGMCC 1.15286</strain>
    </source>
</reference>
<dbReference type="EMBL" id="BMHY01000023">
    <property type="protein sequence ID" value="GGG90153.1"/>
    <property type="molecule type" value="Genomic_DNA"/>
</dbReference>
<feature type="domain" description="SLH" evidence="3">
    <location>
        <begin position="21"/>
        <end position="84"/>
    </location>
</feature>
<evidence type="ECO:0000256" key="1">
    <source>
        <dbReference type="SAM" id="MobiDB-lite"/>
    </source>
</evidence>
<organism evidence="4 5">
    <name type="scientific">Paenibacillus radicis</name>
    <name type="common">ex Gao et al. 2016</name>
    <dbReference type="NCBI Taxonomy" id="1737354"/>
    <lineage>
        <taxon>Bacteria</taxon>
        <taxon>Bacillati</taxon>
        <taxon>Bacillota</taxon>
        <taxon>Bacilli</taxon>
        <taxon>Bacillales</taxon>
        <taxon>Paenibacillaceae</taxon>
        <taxon>Paenibacillus</taxon>
    </lineage>
</organism>
<feature type="chain" id="PRO_5037180849" description="SLH domain-containing protein" evidence="2">
    <location>
        <begin position="26"/>
        <end position="326"/>
    </location>
</feature>
<accession>A0A917HUY8</accession>
<evidence type="ECO:0000313" key="4">
    <source>
        <dbReference type="EMBL" id="GGG90153.1"/>
    </source>
</evidence>
<dbReference type="Pfam" id="PF00395">
    <property type="entry name" value="SLH"/>
    <property type="match status" value="2"/>
</dbReference>
<protein>
    <recommendedName>
        <fullName evidence="3">SLH domain-containing protein</fullName>
    </recommendedName>
</protein>
<dbReference type="RefSeq" id="WP_188893007.1">
    <property type="nucleotide sequence ID" value="NZ_BMHY01000023.1"/>
</dbReference>
<proteinExistence type="predicted"/>
<dbReference type="Proteomes" id="UP000600247">
    <property type="component" value="Unassembled WGS sequence"/>
</dbReference>
<name>A0A917HUY8_9BACL</name>
<keyword evidence="5" id="KW-1185">Reference proteome</keyword>
<evidence type="ECO:0000256" key="2">
    <source>
        <dbReference type="SAM" id="SignalP"/>
    </source>
</evidence>
<gene>
    <name evidence="4" type="ORF">GCM10010918_56260</name>
</gene>
<comment type="caution">
    <text evidence="4">The sequence shown here is derived from an EMBL/GenBank/DDBJ whole genome shotgun (WGS) entry which is preliminary data.</text>
</comment>
<dbReference type="InterPro" id="IPR001119">
    <property type="entry name" value="SLH_dom"/>
</dbReference>
<dbReference type="AlphaFoldDB" id="A0A917HUY8"/>
<keyword evidence="2" id="KW-0732">Signal</keyword>